<sequence length="426" mass="48071">MNFIALLPDTRFVRAGQDRSADIVRKRVVLHFPGFEPLDARLHHARYQRSAAESAKTWDLAVNVGQLHQAGSAAYFDVSSGNADHLTESRIYCFDHSSLVTSLTSKPVLSRVLSGYASAWRVVMEGGLTGYFRHAWRFGLFFLSPFLLLMLAVLASLAIASLPFTLRIEVWNYLWSLPLALAVFRLVFVPLFRRLHTLHLFADWELAVAMARLDRPEVNRWIETCMADIRNALKDEADEYVISSHSMGSTVAAHTIGMLLAEDPDIFKGKRVTFVTLGGAILQCSLLRSAAVLRACVGRIARAPEVFWLEVQCLTDSIHFYKSRVVSLAGHPDAPQARIAFVRVKQMVSPERYKRIKFDLLRVHRQYVLGSDSRSNFDFTLMTAGPLPAARFANFQPRDLHDRRKHADLEDAIAMPGVLMDVQRTF</sequence>
<feature type="transmembrane region" description="Helical" evidence="1">
    <location>
        <begin position="173"/>
        <end position="192"/>
    </location>
</feature>
<proteinExistence type="predicted"/>
<dbReference type="AlphaFoldDB" id="A0A1X7CTR7"/>
<gene>
    <name evidence="2" type="ORF">SAMN02982989_4590</name>
</gene>
<evidence type="ECO:0008006" key="4">
    <source>
        <dbReference type="Google" id="ProtNLM"/>
    </source>
</evidence>
<evidence type="ECO:0000313" key="2">
    <source>
        <dbReference type="EMBL" id="SMF03011.1"/>
    </source>
</evidence>
<name>A0A1X7CTR7_9HYPH</name>
<dbReference type="EMBL" id="FXAF01000002">
    <property type="protein sequence ID" value="SMF03011.1"/>
    <property type="molecule type" value="Genomic_DNA"/>
</dbReference>
<keyword evidence="1" id="KW-0812">Transmembrane</keyword>
<feature type="transmembrane region" description="Helical" evidence="1">
    <location>
        <begin position="138"/>
        <end position="161"/>
    </location>
</feature>
<accession>A0A1X7CTR7</accession>
<organism evidence="2 3">
    <name type="scientific">Xaviernesmea oryzae</name>
    <dbReference type="NCBI Taxonomy" id="464029"/>
    <lineage>
        <taxon>Bacteria</taxon>
        <taxon>Pseudomonadati</taxon>
        <taxon>Pseudomonadota</taxon>
        <taxon>Alphaproteobacteria</taxon>
        <taxon>Hyphomicrobiales</taxon>
        <taxon>Rhizobiaceae</taxon>
        <taxon>Rhizobium/Agrobacterium group</taxon>
        <taxon>Xaviernesmea</taxon>
    </lineage>
</organism>
<keyword evidence="1" id="KW-1133">Transmembrane helix</keyword>
<dbReference type="STRING" id="464029.SAMN02982989_4590"/>
<dbReference type="Proteomes" id="UP000192903">
    <property type="component" value="Unassembled WGS sequence"/>
</dbReference>
<evidence type="ECO:0000313" key="3">
    <source>
        <dbReference type="Proteomes" id="UP000192903"/>
    </source>
</evidence>
<keyword evidence="3" id="KW-1185">Reference proteome</keyword>
<protein>
    <recommendedName>
        <fullName evidence="4">Transmembrane protein</fullName>
    </recommendedName>
</protein>
<evidence type="ECO:0000256" key="1">
    <source>
        <dbReference type="SAM" id="Phobius"/>
    </source>
</evidence>
<reference evidence="3" key="1">
    <citation type="submission" date="2017-04" db="EMBL/GenBank/DDBJ databases">
        <authorList>
            <person name="Varghese N."/>
            <person name="Submissions S."/>
        </authorList>
    </citation>
    <scope>NUCLEOTIDE SEQUENCE [LARGE SCALE GENOMIC DNA]</scope>
    <source>
        <strain evidence="3">B4P</strain>
    </source>
</reference>
<keyword evidence="1" id="KW-0472">Membrane</keyword>